<dbReference type="PANTHER" id="PTHR44757:SF2">
    <property type="entry name" value="BIOFILM ARCHITECTURE MAINTENANCE PROTEIN MBAA"/>
    <property type="match status" value="1"/>
</dbReference>
<dbReference type="CDD" id="cd01948">
    <property type="entry name" value="EAL"/>
    <property type="match status" value="1"/>
</dbReference>
<dbReference type="InterPro" id="IPR052155">
    <property type="entry name" value="Biofilm_reg_signaling"/>
</dbReference>
<dbReference type="InterPro" id="IPR035919">
    <property type="entry name" value="EAL_sf"/>
</dbReference>
<dbReference type="SUPFAM" id="SSF55073">
    <property type="entry name" value="Nucleotide cyclase"/>
    <property type="match status" value="1"/>
</dbReference>
<comment type="caution">
    <text evidence="4">The sequence shown here is derived from an EMBL/GenBank/DDBJ whole genome shotgun (WGS) entry which is preliminary data.</text>
</comment>
<evidence type="ECO:0000259" key="2">
    <source>
        <dbReference type="PROSITE" id="PS50883"/>
    </source>
</evidence>
<dbReference type="SMART" id="SM00052">
    <property type="entry name" value="EAL"/>
    <property type="match status" value="1"/>
</dbReference>
<dbReference type="InterPro" id="IPR000160">
    <property type="entry name" value="GGDEF_dom"/>
</dbReference>
<evidence type="ECO:0000313" key="4">
    <source>
        <dbReference type="EMBL" id="RTR33316.1"/>
    </source>
</evidence>
<dbReference type="InterPro" id="IPR029787">
    <property type="entry name" value="Nucleotide_cyclase"/>
</dbReference>
<evidence type="ECO:0000313" key="5">
    <source>
        <dbReference type="Proteomes" id="UP000282060"/>
    </source>
</evidence>
<dbReference type="Proteomes" id="UP000282060">
    <property type="component" value="Unassembled WGS sequence"/>
</dbReference>
<name>A0A431WCS6_9GAMM</name>
<proteinExistence type="predicted"/>
<gene>
    <name evidence="4" type="ORF">EKG39_06115</name>
</gene>
<dbReference type="Pfam" id="PF00990">
    <property type="entry name" value="GGDEF"/>
    <property type="match status" value="1"/>
</dbReference>
<dbReference type="NCBIfam" id="TIGR00254">
    <property type="entry name" value="GGDEF"/>
    <property type="match status" value="1"/>
</dbReference>
<accession>A0A431WCS6</accession>
<dbReference type="CDD" id="cd01949">
    <property type="entry name" value="GGDEF"/>
    <property type="match status" value="1"/>
</dbReference>
<dbReference type="PROSITE" id="PS50887">
    <property type="entry name" value="GGDEF"/>
    <property type="match status" value="1"/>
</dbReference>
<dbReference type="InterPro" id="IPR001633">
    <property type="entry name" value="EAL_dom"/>
</dbReference>
<dbReference type="InterPro" id="IPR003018">
    <property type="entry name" value="GAF"/>
</dbReference>
<dbReference type="SMART" id="SM00267">
    <property type="entry name" value="GGDEF"/>
    <property type="match status" value="1"/>
</dbReference>
<protein>
    <submittedName>
        <fullName evidence="4">EAL domain-containing protein</fullName>
    </submittedName>
</protein>
<dbReference type="Gene3D" id="3.20.20.450">
    <property type="entry name" value="EAL domain"/>
    <property type="match status" value="1"/>
</dbReference>
<dbReference type="RefSeq" id="WP_126504873.1">
    <property type="nucleotide sequence ID" value="NZ_RXNV01000002.1"/>
</dbReference>
<dbReference type="InterPro" id="IPR043128">
    <property type="entry name" value="Rev_trsase/Diguanyl_cyclase"/>
</dbReference>
<dbReference type="SUPFAM" id="SSF141868">
    <property type="entry name" value="EAL domain-like"/>
    <property type="match status" value="1"/>
</dbReference>
<dbReference type="AlphaFoldDB" id="A0A431WCS6"/>
<sequence>MKEELALEDIEAKYLAIVSEFAIEMLSINKVESILWHLAHNVVSELGFEDVVVYLLDEERQVLCQKASFGNKNPHRYQILHPIEIKVGEGVVGKAAETRTPVLIADTRQYAEYIIDDEYRLSELAVPMIVDGKVIGVIDSEHHQQGFFNHQHEKTLFAIASIAAIKIGKNQTLNKLQHTIEELEYSSKIQDTLFEIAELIFETDSLKEFYKRLHGCIARLTFAKNFYIALMTDEGTTLTLPYCVDEQDDVEEDEVIPLDADRPSITGYVLNSNKPLLIFEEEMAEKIADKQMYIRGSLPKAWLGVPFGDNDFKGIVVVQSYSESFVFQEKDKQLLTFVAKHIRNAIERMNAKSELEFLALHDPLTLLPNRILFADRVEHALDNVKRVPETGLAILFLDLDRFKQVNDCFGHHIGDQLLQQIALLIEACLKPCDTLCRLGGDEFAILIETGSGSEEVVKVAEKIIEQVRKPLTIDGSQIRTSTSIGCSFYHGEDISAKTLLIQADEAMYQAKLLGRDQVFYYEPAESDTSTSTYKIEREFLSAIENHEFYLEFQPIIQLSSGAITAAEGLVRWGHPEQGKIAPNTFIPELIKSGYMHKLDIYVAQKALDFIFMWRNLLAKPFRLNINISGAGFNSPNLMDVFNKQFEKDPLILQHLCLEITEQTIVSNVNDTKLTIDSLRKMGIQIALDDFGTGYSSLSYLHQFTFDSLKIDRAFISDLDDEKDNRIILDTIINLARSLDIKTVAEGIETLEQYQYLKTMDCACGQGFYMSRPIGMENLITLLEEGIQF</sequence>
<dbReference type="PANTHER" id="PTHR44757">
    <property type="entry name" value="DIGUANYLATE CYCLASE DGCP"/>
    <property type="match status" value="1"/>
</dbReference>
<comment type="cofactor">
    <cofactor evidence="1">
        <name>Mg(2+)</name>
        <dbReference type="ChEBI" id="CHEBI:18420"/>
    </cofactor>
</comment>
<dbReference type="Gene3D" id="3.30.450.40">
    <property type="match status" value="2"/>
</dbReference>
<reference evidence="4 5" key="1">
    <citation type="submission" date="2018-12" db="EMBL/GenBank/DDBJ databases">
        <authorList>
            <person name="Yu L."/>
        </authorList>
    </citation>
    <scope>NUCLEOTIDE SEQUENCE [LARGE SCALE GENOMIC DNA]</scope>
    <source>
        <strain evidence="4 5">HAW-EB5</strain>
    </source>
</reference>
<dbReference type="OrthoDB" id="9804951at2"/>
<dbReference type="Pfam" id="PF01590">
    <property type="entry name" value="GAF"/>
    <property type="match status" value="1"/>
</dbReference>
<dbReference type="Gene3D" id="3.30.70.270">
    <property type="match status" value="1"/>
</dbReference>
<dbReference type="EMBL" id="RXNV01000002">
    <property type="protein sequence ID" value="RTR33316.1"/>
    <property type="molecule type" value="Genomic_DNA"/>
</dbReference>
<organism evidence="4 5">
    <name type="scientific">Shewanella atlantica</name>
    <dbReference type="NCBI Taxonomy" id="271099"/>
    <lineage>
        <taxon>Bacteria</taxon>
        <taxon>Pseudomonadati</taxon>
        <taxon>Pseudomonadota</taxon>
        <taxon>Gammaproteobacteria</taxon>
        <taxon>Alteromonadales</taxon>
        <taxon>Shewanellaceae</taxon>
        <taxon>Shewanella</taxon>
    </lineage>
</organism>
<dbReference type="InterPro" id="IPR029016">
    <property type="entry name" value="GAF-like_dom_sf"/>
</dbReference>
<dbReference type="Pfam" id="PF13185">
    <property type="entry name" value="GAF_2"/>
    <property type="match status" value="1"/>
</dbReference>
<evidence type="ECO:0000259" key="3">
    <source>
        <dbReference type="PROSITE" id="PS50887"/>
    </source>
</evidence>
<keyword evidence="5" id="KW-1185">Reference proteome</keyword>
<dbReference type="Pfam" id="PF00563">
    <property type="entry name" value="EAL"/>
    <property type="match status" value="1"/>
</dbReference>
<feature type="domain" description="GGDEF" evidence="3">
    <location>
        <begin position="390"/>
        <end position="523"/>
    </location>
</feature>
<dbReference type="SMART" id="SM00065">
    <property type="entry name" value="GAF"/>
    <property type="match status" value="2"/>
</dbReference>
<evidence type="ECO:0000256" key="1">
    <source>
        <dbReference type="ARBA" id="ARBA00001946"/>
    </source>
</evidence>
<dbReference type="SUPFAM" id="SSF55781">
    <property type="entry name" value="GAF domain-like"/>
    <property type="match status" value="2"/>
</dbReference>
<feature type="domain" description="EAL" evidence="2">
    <location>
        <begin position="532"/>
        <end position="786"/>
    </location>
</feature>
<dbReference type="PROSITE" id="PS50883">
    <property type="entry name" value="EAL"/>
    <property type="match status" value="1"/>
</dbReference>
<dbReference type="GO" id="GO:0003824">
    <property type="term" value="F:catalytic activity"/>
    <property type="evidence" value="ECO:0007669"/>
    <property type="project" value="UniProtKB-ARBA"/>
</dbReference>
<dbReference type="FunFam" id="3.30.70.270:FF:000001">
    <property type="entry name" value="Diguanylate cyclase domain protein"/>
    <property type="match status" value="1"/>
</dbReference>